<keyword evidence="4" id="KW-1185">Reference proteome</keyword>
<dbReference type="AlphaFoldDB" id="A0A9R1WVS3"/>
<keyword evidence="1" id="KW-0863">Zinc-finger</keyword>
<accession>A0A9R1WVS3</accession>
<evidence type="ECO:0000313" key="4">
    <source>
        <dbReference type="Proteomes" id="UP000235145"/>
    </source>
</evidence>
<keyword evidence="1" id="KW-0862">Zinc</keyword>
<protein>
    <recommendedName>
        <fullName evidence="2">SWIM-type domain-containing protein</fullName>
    </recommendedName>
</protein>
<evidence type="ECO:0000313" key="3">
    <source>
        <dbReference type="EMBL" id="KAJ0189426.1"/>
    </source>
</evidence>
<keyword evidence="1" id="KW-0479">Metal-binding</keyword>
<dbReference type="PROSITE" id="PS50966">
    <property type="entry name" value="ZF_SWIM"/>
    <property type="match status" value="1"/>
</dbReference>
<dbReference type="EMBL" id="NBSK02000008">
    <property type="protein sequence ID" value="KAJ0189426.1"/>
    <property type="molecule type" value="Genomic_DNA"/>
</dbReference>
<feature type="domain" description="SWIM-type" evidence="2">
    <location>
        <begin position="76"/>
        <end position="108"/>
    </location>
</feature>
<name>A0A9R1WVS3_LACSA</name>
<dbReference type="GO" id="GO:0008270">
    <property type="term" value="F:zinc ion binding"/>
    <property type="evidence" value="ECO:0007669"/>
    <property type="project" value="UniProtKB-KW"/>
</dbReference>
<gene>
    <name evidence="3" type="ORF">LSAT_V11C800430940</name>
</gene>
<evidence type="ECO:0000259" key="2">
    <source>
        <dbReference type="PROSITE" id="PS50966"/>
    </source>
</evidence>
<dbReference type="PANTHER" id="PTHR31973:SF187">
    <property type="entry name" value="MUTATOR TRANSPOSASE MUDRA PROTEIN"/>
    <property type="match status" value="1"/>
</dbReference>
<dbReference type="PANTHER" id="PTHR31973">
    <property type="entry name" value="POLYPROTEIN, PUTATIVE-RELATED"/>
    <property type="match status" value="1"/>
</dbReference>
<proteinExistence type="predicted"/>
<evidence type="ECO:0000256" key="1">
    <source>
        <dbReference type="PROSITE-ProRule" id="PRU00325"/>
    </source>
</evidence>
<dbReference type="InterPro" id="IPR007527">
    <property type="entry name" value="Znf_SWIM"/>
</dbReference>
<comment type="caution">
    <text evidence="3">The sequence shown here is derived from an EMBL/GenBank/DDBJ whole genome shotgun (WGS) entry which is preliminary data.</text>
</comment>
<dbReference type="Proteomes" id="UP000235145">
    <property type="component" value="Unassembled WGS sequence"/>
</dbReference>
<reference evidence="3 4" key="1">
    <citation type="journal article" date="2017" name="Nat. Commun.">
        <title>Genome assembly with in vitro proximity ligation data and whole-genome triplication in lettuce.</title>
        <authorList>
            <person name="Reyes-Chin-Wo S."/>
            <person name="Wang Z."/>
            <person name="Yang X."/>
            <person name="Kozik A."/>
            <person name="Arikit S."/>
            <person name="Song C."/>
            <person name="Xia L."/>
            <person name="Froenicke L."/>
            <person name="Lavelle D.O."/>
            <person name="Truco M.J."/>
            <person name="Xia R."/>
            <person name="Zhu S."/>
            <person name="Xu C."/>
            <person name="Xu H."/>
            <person name="Xu X."/>
            <person name="Cox K."/>
            <person name="Korf I."/>
            <person name="Meyers B.C."/>
            <person name="Michelmore R.W."/>
        </authorList>
    </citation>
    <scope>NUCLEOTIDE SEQUENCE [LARGE SCALE GENOMIC DNA]</scope>
    <source>
        <strain evidence="4">cv. Salinas</strain>
        <tissue evidence="3">Seedlings</tissue>
    </source>
</reference>
<sequence>MFWKAAKSTVEGEFMNNMDEIRQIILGAYEHLVEKEGDVCPYAIKKMEEFGEELKFWRVHPSGQNEFEVRNGFKSYGVNIRKRVCACRPWDVLRIPCVHAQASIMLNH</sequence>
<organism evidence="3 4">
    <name type="scientific">Lactuca sativa</name>
    <name type="common">Garden lettuce</name>
    <dbReference type="NCBI Taxonomy" id="4236"/>
    <lineage>
        <taxon>Eukaryota</taxon>
        <taxon>Viridiplantae</taxon>
        <taxon>Streptophyta</taxon>
        <taxon>Embryophyta</taxon>
        <taxon>Tracheophyta</taxon>
        <taxon>Spermatophyta</taxon>
        <taxon>Magnoliopsida</taxon>
        <taxon>eudicotyledons</taxon>
        <taxon>Gunneridae</taxon>
        <taxon>Pentapetalae</taxon>
        <taxon>asterids</taxon>
        <taxon>campanulids</taxon>
        <taxon>Asterales</taxon>
        <taxon>Asteraceae</taxon>
        <taxon>Cichorioideae</taxon>
        <taxon>Cichorieae</taxon>
        <taxon>Lactucinae</taxon>
        <taxon>Lactuca</taxon>
    </lineage>
</organism>